<dbReference type="Gene3D" id="6.10.250.730">
    <property type="match status" value="1"/>
</dbReference>
<reference evidence="1 2" key="1">
    <citation type="submission" date="2017-03" db="EMBL/GenBank/DDBJ databases">
        <title>Foreign affairs: Plasmid Transfer between Roseobacters and Rhizobia.</title>
        <authorList>
            <person name="Bartling P."/>
            <person name="Bunk B."/>
            <person name="Overmann J."/>
            <person name="Brinkmann H."/>
            <person name="Petersen J."/>
        </authorList>
    </citation>
    <scope>NUCLEOTIDE SEQUENCE [LARGE SCALE GENOMIC DNA]</scope>
    <source>
        <strain evidence="1 2">MACL11</strain>
        <plasmid evidence="2">Plasmid pmm593</plasmid>
    </source>
</reference>
<evidence type="ECO:0008006" key="3">
    <source>
        <dbReference type="Google" id="ProtNLM"/>
    </source>
</evidence>
<sequence length="104" mass="11201">MGHFARWVAPVYLGFGEDGPLAVKGPSQARNLLAENWPHRRGRHYHAAVSCCDRAVARPGWLEMSREAFIAAALEAGLFSGHSGRARNLVPGATGPGPHHPPML</sequence>
<dbReference type="KEGG" id="mmed:Mame_04451"/>
<name>A0A1U9Z7P2_9HYPH</name>
<proteinExistence type="predicted"/>
<accession>A0A1U9Z7P2</accession>
<dbReference type="Pfam" id="PF06169">
    <property type="entry name" value="DUF982"/>
    <property type="match status" value="1"/>
</dbReference>
<evidence type="ECO:0000313" key="2">
    <source>
        <dbReference type="Proteomes" id="UP000191135"/>
    </source>
</evidence>
<dbReference type="Proteomes" id="UP000191135">
    <property type="component" value="Plasmid pMM593"/>
</dbReference>
<gene>
    <name evidence="1" type="ORF">Mame_04451</name>
</gene>
<keyword evidence="1" id="KW-0614">Plasmid</keyword>
<evidence type="ECO:0000313" key="1">
    <source>
        <dbReference type="EMBL" id="AQZ53743.1"/>
    </source>
</evidence>
<dbReference type="InterPro" id="IPR010385">
    <property type="entry name" value="DUF982"/>
</dbReference>
<geneLocation type="plasmid" evidence="2">
    <name>pmm593</name>
</geneLocation>
<organism evidence="1 2">
    <name type="scientific">Martelella mediterranea DSM 17316</name>
    <dbReference type="NCBI Taxonomy" id="1122214"/>
    <lineage>
        <taxon>Bacteria</taxon>
        <taxon>Pseudomonadati</taxon>
        <taxon>Pseudomonadota</taxon>
        <taxon>Alphaproteobacteria</taxon>
        <taxon>Hyphomicrobiales</taxon>
        <taxon>Aurantimonadaceae</taxon>
        <taxon>Martelella</taxon>
    </lineage>
</organism>
<protein>
    <recommendedName>
        <fullName evidence="3">DUF982 domain-containing protein</fullName>
    </recommendedName>
</protein>
<dbReference type="OrthoDB" id="8420443at2"/>
<dbReference type="RefSeq" id="WP_018066890.1">
    <property type="nucleotide sequence ID" value="NZ_AQWH01000029.1"/>
</dbReference>
<dbReference type="AlphaFoldDB" id="A0A1U9Z7P2"/>
<keyword evidence="2" id="KW-1185">Reference proteome</keyword>
<dbReference type="EMBL" id="CP020331">
    <property type="protein sequence ID" value="AQZ53743.1"/>
    <property type="molecule type" value="Genomic_DNA"/>
</dbReference>